<keyword evidence="3 6" id="KW-0812">Transmembrane</keyword>
<feature type="domain" description="Major facilitator superfamily (MFS) profile" evidence="7">
    <location>
        <begin position="3"/>
        <end position="394"/>
    </location>
</feature>
<feature type="transmembrane region" description="Helical" evidence="6">
    <location>
        <begin position="93"/>
        <end position="116"/>
    </location>
</feature>
<evidence type="ECO:0000256" key="5">
    <source>
        <dbReference type="ARBA" id="ARBA00023136"/>
    </source>
</evidence>
<dbReference type="InterPro" id="IPR020846">
    <property type="entry name" value="MFS_dom"/>
</dbReference>
<dbReference type="InterPro" id="IPR011701">
    <property type="entry name" value="MFS"/>
</dbReference>
<evidence type="ECO:0000256" key="2">
    <source>
        <dbReference type="ARBA" id="ARBA00022475"/>
    </source>
</evidence>
<feature type="transmembrane region" description="Helical" evidence="6">
    <location>
        <begin position="298"/>
        <end position="320"/>
    </location>
</feature>
<keyword evidence="5 6" id="KW-0472">Membrane</keyword>
<evidence type="ECO:0000313" key="8">
    <source>
        <dbReference type="EMBL" id="KQK30206.1"/>
    </source>
</evidence>
<dbReference type="Proteomes" id="UP000051562">
    <property type="component" value="Unassembled WGS sequence"/>
</dbReference>
<dbReference type="GO" id="GO:0005886">
    <property type="term" value="C:plasma membrane"/>
    <property type="evidence" value="ECO:0007669"/>
    <property type="project" value="UniProtKB-SubCell"/>
</dbReference>
<name>A0A0Q3PKD0_9HYPH</name>
<dbReference type="RefSeq" id="WP_055728489.1">
    <property type="nucleotide sequence ID" value="NZ_FUYX01000020.1"/>
</dbReference>
<evidence type="ECO:0000313" key="10">
    <source>
        <dbReference type="Proteomes" id="UP000051562"/>
    </source>
</evidence>
<dbReference type="InterPro" id="IPR036259">
    <property type="entry name" value="MFS_trans_sf"/>
</dbReference>
<dbReference type="STRING" id="53254.SAMN05660750_04773"/>
<dbReference type="Proteomes" id="UP000190130">
    <property type="component" value="Unassembled WGS sequence"/>
</dbReference>
<evidence type="ECO:0000313" key="9">
    <source>
        <dbReference type="EMBL" id="SKC14813.1"/>
    </source>
</evidence>
<comment type="subcellular location">
    <subcellularLocation>
        <location evidence="1">Cell membrane</location>
        <topology evidence="1">Multi-pass membrane protein</topology>
    </subcellularLocation>
</comment>
<gene>
    <name evidence="8" type="ORF">ARD30_14570</name>
    <name evidence="9" type="ORF">SAMN05660750_04773</name>
</gene>
<dbReference type="Gene3D" id="1.20.1250.20">
    <property type="entry name" value="MFS general substrate transporter like domains"/>
    <property type="match status" value="2"/>
</dbReference>
<dbReference type="PANTHER" id="PTHR43124:SF3">
    <property type="entry name" value="CHLORAMPHENICOL EFFLUX PUMP RV0191"/>
    <property type="match status" value="1"/>
</dbReference>
<keyword evidence="10" id="KW-1185">Reference proteome</keyword>
<evidence type="ECO:0000259" key="7">
    <source>
        <dbReference type="PROSITE" id="PS50850"/>
    </source>
</evidence>
<reference evidence="8 10" key="1">
    <citation type="submission" date="2015-10" db="EMBL/GenBank/DDBJ databases">
        <title>Draft genome of Bosea thiooxidans.</title>
        <authorList>
            <person name="Wang X."/>
        </authorList>
    </citation>
    <scope>NUCLEOTIDE SEQUENCE [LARGE SCALE GENOMIC DNA]</scope>
    <source>
        <strain evidence="8 10">CGMCC 9174</strain>
    </source>
</reference>
<dbReference type="EMBL" id="LMAR01000040">
    <property type="protein sequence ID" value="KQK30206.1"/>
    <property type="molecule type" value="Genomic_DNA"/>
</dbReference>
<keyword evidence="2" id="KW-1003">Cell membrane</keyword>
<feature type="transmembrane region" description="Helical" evidence="6">
    <location>
        <begin position="70"/>
        <end position="87"/>
    </location>
</feature>
<protein>
    <submittedName>
        <fullName evidence="9">Sugar phosphate permease</fullName>
    </submittedName>
</protein>
<reference evidence="9 11" key="2">
    <citation type="submission" date="2017-02" db="EMBL/GenBank/DDBJ databases">
        <authorList>
            <person name="Peterson S.W."/>
        </authorList>
    </citation>
    <scope>NUCLEOTIDE SEQUENCE [LARGE SCALE GENOMIC DNA]</scope>
    <source>
        <strain evidence="9 11">DSM 9653</strain>
    </source>
</reference>
<evidence type="ECO:0000256" key="6">
    <source>
        <dbReference type="SAM" id="Phobius"/>
    </source>
</evidence>
<dbReference type="AlphaFoldDB" id="A0A0Q3PKD0"/>
<dbReference type="EMBL" id="FUYX01000020">
    <property type="protein sequence ID" value="SKC14813.1"/>
    <property type="molecule type" value="Genomic_DNA"/>
</dbReference>
<proteinExistence type="predicted"/>
<feature type="transmembrane region" description="Helical" evidence="6">
    <location>
        <begin position="370"/>
        <end position="389"/>
    </location>
</feature>
<accession>A0A0Q3PKD0</accession>
<dbReference type="SUPFAM" id="SSF103473">
    <property type="entry name" value="MFS general substrate transporter"/>
    <property type="match status" value="1"/>
</dbReference>
<organism evidence="8 10">
    <name type="scientific">Bosea thiooxidans</name>
    <dbReference type="NCBI Taxonomy" id="53254"/>
    <lineage>
        <taxon>Bacteria</taxon>
        <taxon>Pseudomonadati</taxon>
        <taxon>Pseudomonadota</taxon>
        <taxon>Alphaproteobacteria</taxon>
        <taxon>Hyphomicrobiales</taxon>
        <taxon>Boseaceae</taxon>
        <taxon>Bosea</taxon>
    </lineage>
</organism>
<dbReference type="InterPro" id="IPR050189">
    <property type="entry name" value="MFS_Efflux_Transporters"/>
</dbReference>
<evidence type="ECO:0000256" key="3">
    <source>
        <dbReference type="ARBA" id="ARBA00022692"/>
    </source>
</evidence>
<evidence type="ECO:0000313" key="11">
    <source>
        <dbReference type="Proteomes" id="UP000190130"/>
    </source>
</evidence>
<evidence type="ECO:0000256" key="4">
    <source>
        <dbReference type="ARBA" id="ARBA00022989"/>
    </source>
</evidence>
<feature type="transmembrane region" description="Helical" evidence="6">
    <location>
        <begin position="240"/>
        <end position="262"/>
    </location>
</feature>
<feature type="transmembrane region" description="Helical" evidence="6">
    <location>
        <begin position="274"/>
        <end position="292"/>
    </location>
</feature>
<dbReference type="PANTHER" id="PTHR43124">
    <property type="entry name" value="PURINE EFFLUX PUMP PBUE"/>
    <property type="match status" value="1"/>
</dbReference>
<feature type="transmembrane region" description="Helical" evidence="6">
    <location>
        <begin position="157"/>
        <end position="177"/>
    </location>
</feature>
<feature type="transmembrane region" description="Helical" evidence="6">
    <location>
        <begin position="128"/>
        <end position="151"/>
    </location>
</feature>
<dbReference type="PROSITE" id="PS50850">
    <property type="entry name" value="MFS"/>
    <property type="match status" value="1"/>
</dbReference>
<dbReference type="GO" id="GO:0022857">
    <property type="term" value="F:transmembrane transporter activity"/>
    <property type="evidence" value="ECO:0007669"/>
    <property type="project" value="InterPro"/>
</dbReference>
<feature type="transmembrane region" description="Helical" evidence="6">
    <location>
        <begin position="332"/>
        <end position="350"/>
    </location>
</feature>
<feature type="transmembrane region" description="Helical" evidence="6">
    <location>
        <begin position="43"/>
        <end position="61"/>
    </location>
</feature>
<keyword evidence="4 6" id="KW-1133">Transmembrane helix</keyword>
<evidence type="ECO:0000256" key="1">
    <source>
        <dbReference type="ARBA" id="ARBA00004651"/>
    </source>
</evidence>
<feature type="transmembrane region" description="Helical" evidence="6">
    <location>
        <begin position="206"/>
        <end position="228"/>
    </location>
</feature>
<sequence>MTSFVVLLLAYILSQFFRAFLAVISGDLTRDLGLDQGQLGSLQAAWLVAFALSQFPVGYALDRIGPRRTLAGFLLVAVAGTVIFGLARNYAAALTALALIGIGCAPILMAGFYLAARLYSPRHFATMSSLLIGFGSIGDPLSGAPLAYFLATYGWRATVFGLAGIVALTALLVVLLLEDPPPLPNPTQRHVSLLGGVRQIVTKRSLWLIFPFAFVSYGVTISMRGLWIAPYLQTVHGFDLAATSYAAMAMGGAIALGALLVLPLHRRIGAKPTVVVCAVIAALAFAALALWGNESPRLAVGLFLVIGLFGVTYAVVMAHARVFMSAQEIGRGVTFMNFVFMGGAGVMQWLSGRLVNALGGHGYDAQATFGWLFVFMGVALAATLAVYVVSPVEPKGAGSAAS</sequence>
<dbReference type="Pfam" id="PF07690">
    <property type="entry name" value="MFS_1"/>
    <property type="match status" value="1"/>
</dbReference>